<keyword evidence="1" id="KW-1133">Transmembrane helix</keyword>
<feature type="transmembrane region" description="Helical" evidence="1">
    <location>
        <begin position="59"/>
        <end position="85"/>
    </location>
</feature>
<dbReference type="InterPro" id="IPR045340">
    <property type="entry name" value="DUF6533"/>
</dbReference>
<feature type="domain" description="DUF6533" evidence="2">
    <location>
        <begin position="26"/>
        <end position="73"/>
    </location>
</feature>
<accession>A0A8H6HWV4</accession>
<sequence length="136" mass="15885">MLLDFKDSILSGNVASELNGGVAHKYIITIASTIIYYDYFLTLPREVAWVWLSKPRVTFINTLFFLNRYVTFLAHIGFLMQAFWLPSENSSRLKKPRDLNDSNCRCRCSTRHRNLDRILRGEVPDSRRCSFSTSWL</sequence>
<dbReference type="EMBL" id="JACGCI010000034">
    <property type="protein sequence ID" value="KAF6754376.1"/>
    <property type="molecule type" value="Genomic_DNA"/>
</dbReference>
<keyword evidence="4" id="KW-1185">Reference proteome</keyword>
<dbReference type="Proteomes" id="UP000521943">
    <property type="component" value="Unassembled WGS sequence"/>
</dbReference>
<proteinExistence type="predicted"/>
<evidence type="ECO:0000259" key="2">
    <source>
        <dbReference type="Pfam" id="PF20151"/>
    </source>
</evidence>
<reference evidence="3 4" key="1">
    <citation type="submission" date="2020-07" db="EMBL/GenBank/DDBJ databases">
        <title>Comparative genomics of pyrophilous fungi reveals a link between fire events and developmental genes.</title>
        <authorList>
            <consortium name="DOE Joint Genome Institute"/>
            <person name="Steindorff A.S."/>
            <person name="Carver A."/>
            <person name="Calhoun S."/>
            <person name="Stillman K."/>
            <person name="Liu H."/>
            <person name="Lipzen A."/>
            <person name="Pangilinan J."/>
            <person name="Labutti K."/>
            <person name="Bruns T.D."/>
            <person name="Grigoriev I.V."/>
        </authorList>
    </citation>
    <scope>NUCLEOTIDE SEQUENCE [LARGE SCALE GENOMIC DNA]</scope>
    <source>
        <strain evidence="3 4">CBS 144469</strain>
    </source>
</reference>
<dbReference type="AlphaFoldDB" id="A0A8H6HWV4"/>
<evidence type="ECO:0000256" key="1">
    <source>
        <dbReference type="SAM" id="Phobius"/>
    </source>
</evidence>
<evidence type="ECO:0000313" key="3">
    <source>
        <dbReference type="EMBL" id="KAF6754376.1"/>
    </source>
</evidence>
<gene>
    <name evidence="3" type="ORF">DFP72DRAFT_369317</name>
</gene>
<keyword evidence="1" id="KW-0812">Transmembrane</keyword>
<dbReference type="Pfam" id="PF20151">
    <property type="entry name" value="DUF6533"/>
    <property type="match status" value="1"/>
</dbReference>
<keyword evidence="1" id="KW-0472">Membrane</keyword>
<name>A0A8H6HWV4_9AGAR</name>
<protein>
    <recommendedName>
        <fullName evidence="2">DUF6533 domain-containing protein</fullName>
    </recommendedName>
</protein>
<organism evidence="3 4">
    <name type="scientific">Ephemerocybe angulata</name>
    <dbReference type="NCBI Taxonomy" id="980116"/>
    <lineage>
        <taxon>Eukaryota</taxon>
        <taxon>Fungi</taxon>
        <taxon>Dikarya</taxon>
        <taxon>Basidiomycota</taxon>
        <taxon>Agaricomycotina</taxon>
        <taxon>Agaricomycetes</taxon>
        <taxon>Agaricomycetidae</taxon>
        <taxon>Agaricales</taxon>
        <taxon>Agaricineae</taxon>
        <taxon>Psathyrellaceae</taxon>
        <taxon>Ephemerocybe</taxon>
    </lineage>
</organism>
<evidence type="ECO:0000313" key="4">
    <source>
        <dbReference type="Proteomes" id="UP000521943"/>
    </source>
</evidence>
<comment type="caution">
    <text evidence="3">The sequence shown here is derived from an EMBL/GenBank/DDBJ whole genome shotgun (WGS) entry which is preliminary data.</text>
</comment>